<feature type="transmembrane region" description="Helical" evidence="1">
    <location>
        <begin position="137"/>
        <end position="157"/>
    </location>
</feature>
<dbReference type="EMBL" id="LT594768">
    <property type="protein sequence ID" value="SBT96188.1"/>
    <property type="molecule type" value="Genomic_DNA"/>
</dbReference>
<keyword evidence="2" id="KW-0732">Signal</keyword>
<keyword evidence="1" id="KW-0812">Transmembrane</keyword>
<dbReference type="AlphaFoldDB" id="A0A330IXX7"/>
<evidence type="ECO:0000256" key="2">
    <source>
        <dbReference type="SAM" id="SignalP"/>
    </source>
</evidence>
<evidence type="ECO:0000256" key="1">
    <source>
        <dbReference type="SAM" id="Phobius"/>
    </source>
</evidence>
<keyword evidence="3" id="KW-0496">Mitochondrion</keyword>
<protein>
    <submittedName>
        <fullName evidence="3">ND6 protein</fullName>
    </submittedName>
</protein>
<feature type="signal peptide" evidence="2">
    <location>
        <begin position="1"/>
        <end position="19"/>
    </location>
</feature>
<organism evidence="3">
    <name type="scientific">Haploginglymus sp. JP-2016</name>
    <dbReference type="NCBI Taxonomy" id="1867951"/>
    <lineage>
        <taxon>Eukaryota</taxon>
        <taxon>Metazoa</taxon>
        <taxon>Ecdysozoa</taxon>
        <taxon>Arthropoda</taxon>
        <taxon>Crustacea</taxon>
        <taxon>Multicrustacea</taxon>
        <taxon>Malacostraca</taxon>
        <taxon>Eumalacostraca</taxon>
        <taxon>Peracarida</taxon>
        <taxon>Amphipoda</taxon>
        <taxon>Senticaudata</taxon>
        <taxon>Gammarida</taxon>
        <taxon>Crangonyctidira</taxon>
        <taxon>Crangonyctoidea</taxon>
        <taxon>Niphargidae</taxon>
        <taxon>Haploginglymus</taxon>
    </lineage>
</organism>
<geneLocation type="mitochondrion" evidence="3"/>
<reference evidence="3" key="1">
    <citation type="submission" date="2016-05" db="EMBL/GenBank/DDBJ databases">
        <title>Mitogenome of two Haploginglymus species.</title>
        <authorList>
            <person name="Pons J."/>
            <person name="Jurado-Rivera J.A."/>
            <person name="Jaume D."/>
            <person name="Juan C."/>
        </authorList>
    </citation>
    <scope>NUCLEOTIDE SEQUENCE</scope>
    <source>
        <tissue evidence="3">Adult</tissue>
    </source>
</reference>
<name>A0A330IXX7_9CRUS</name>
<accession>A0A330IXX7</accession>
<gene>
    <name evidence="3" type="primary">ND6</name>
</gene>
<proteinExistence type="predicted"/>
<feature type="transmembrane region" description="Helical" evidence="1">
    <location>
        <begin position="82"/>
        <end position="100"/>
    </location>
</feature>
<sequence length="167" mass="19072">MTLLLILLTLSYFISTILPQTKPPILLALMLVTQVITFSLAMYTSLAQTWYLYILAMIYLSAMMIVFIYVCSLASNQIITPPSYLIITLPAMTFLMFLYYSPTMSPISLEQLLAHTPLFNMTFSQSLYIIYSYPLLNMTIFLMVYLLLTLLVVVKLASSSKKSLRMK</sequence>
<evidence type="ECO:0000313" key="3">
    <source>
        <dbReference type="EMBL" id="SBT96188.1"/>
    </source>
</evidence>
<keyword evidence="1" id="KW-1133">Transmembrane helix</keyword>
<feature type="transmembrane region" description="Helical" evidence="1">
    <location>
        <begin position="50"/>
        <end position="70"/>
    </location>
</feature>
<keyword evidence="1" id="KW-0472">Membrane</keyword>
<feature type="chain" id="PRO_5016383786" evidence="2">
    <location>
        <begin position="20"/>
        <end position="167"/>
    </location>
</feature>
<feature type="transmembrane region" description="Helical" evidence="1">
    <location>
        <begin position="25"/>
        <end position="43"/>
    </location>
</feature>